<comment type="similarity">
    <text evidence="1">Belongs to the eukaryotic ATPase epsilon family.</text>
</comment>
<gene>
    <name evidence="2" type="ORF">INT43_000195</name>
</gene>
<proteinExistence type="inferred from homology"/>
<dbReference type="CDD" id="cd12153">
    <property type="entry name" value="F1-ATPase_epsilon"/>
    <property type="match status" value="1"/>
</dbReference>
<dbReference type="GO" id="GO:0042776">
    <property type="term" value="P:proton motive force-driven mitochondrial ATP synthesis"/>
    <property type="evidence" value="ECO:0007669"/>
    <property type="project" value="TreeGrafter"/>
</dbReference>
<dbReference type="GO" id="GO:0045259">
    <property type="term" value="C:proton-transporting ATP synthase complex"/>
    <property type="evidence" value="ECO:0007669"/>
    <property type="project" value="InterPro"/>
</dbReference>
<evidence type="ECO:0008006" key="4">
    <source>
        <dbReference type="Google" id="ProtNLM"/>
    </source>
</evidence>
<dbReference type="InterPro" id="IPR036742">
    <property type="entry name" value="ATP_synth_F1_esu_sf_mt"/>
</dbReference>
<name>A0A8H7PFB2_MORIS</name>
<dbReference type="SUPFAM" id="SSF48690">
    <property type="entry name" value="Epsilon subunit of mitochondrial F1F0-ATP synthase"/>
    <property type="match status" value="1"/>
</dbReference>
<organism evidence="2 3">
    <name type="scientific">Mortierella isabellina</name>
    <name type="common">Filamentous fungus</name>
    <name type="synonym">Umbelopsis isabellina</name>
    <dbReference type="NCBI Taxonomy" id="91625"/>
    <lineage>
        <taxon>Eukaryota</taxon>
        <taxon>Fungi</taxon>
        <taxon>Fungi incertae sedis</taxon>
        <taxon>Mucoromycota</taxon>
        <taxon>Mucoromycotina</taxon>
        <taxon>Umbelopsidomycetes</taxon>
        <taxon>Umbelopsidales</taxon>
        <taxon>Umbelopsidaceae</taxon>
        <taxon>Umbelopsis</taxon>
    </lineage>
</organism>
<sequence length="66" mass="7265">MASPWKSAGISYLKFSQICATAVRNSLKEDVRVAAQRRDANNLKVAKWANGKAGEQKYIVTPKAVE</sequence>
<dbReference type="PANTHER" id="PTHR12448:SF0">
    <property type="entry name" value="ATP SYNTHASE SUBUNIT EPSILON, MITOCHONDRIAL"/>
    <property type="match status" value="1"/>
</dbReference>
<evidence type="ECO:0000256" key="1">
    <source>
        <dbReference type="ARBA" id="ARBA00009502"/>
    </source>
</evidence>
<dbReference type="Gene3D" id="1.10.1620.20">
    <property type="entry name" value="ATP synthase, F1 complex, epsilon subunit superfamily, mitochondrial"/>
    <property type="match status" value="1"/>
</dbReference>
<accession>A0A8H7PFB2</accession>
<dbReference type="InterPro" id="IPR006721">
    <property type="entry name" value="ATP_synth_F1_esu_mt"/>
</dbReference>
<evidence type="ECO:0000313" key="3">
    <source>
        <dbReference type="Proteomes" id="UP000654370"/>
    </source>
</evidence>
<dbReference type="AlphaFoldDB" id="A0A8H7PFB2"/>
<keyword evidence="3" id="KW-1185">Reference proteome</keyword>
<dbReference type="EMBL" id="JAEPQZ010000016">
    <property type="protein sequence ID" value="KAG2172845.1"/>
    <property type="molecule type" value="Genomic_DNA"/>
</dbReference>
<reference evidence="2" key="1">
    <citation type="submission" date="2020-12" db="EMBL/GenBank/DDBJ databases">
        <title>Metabolic potential, ecology and presence of endohyphal bacteria is reflected in genomic diversity of Mucoromycotina.</title>
        <authorList>
            <person name="Muszewska A."/>
            <person name="Okrasinska A."/>
            <person name="Steczkiewicz K."/>
            <person name="Drgas O."/>
            <person name="Orlowska M."/>
            <person name="Perlinska-Lenart U."/>
            <person name="Aleksandrzak-Piekarczyk T."/>
            <person name="Szatraj K."/>
            <person name="Zielenkiewicz U."/>
            <person name="Pilsyk S."/>
            <person name="Malc E."/>
            <person name="Mieczkowski P."/>
            <person name="Kruszewska J.S."/>
            <person name="Biernat P."/>
            <person name="Pawlowska J."/>
        </authorList>
    </citation>
    <scope>NUCLEOTIDE SEQUENCE</scope>
    <source>
        <strain evidence="2">WA0000067209</strain>
    </source>
</reference>
<dbReference type="Pfam" id="PF04627">
    <property type="entry name" value="ATP-synt_Eps"/>
    <property type="match status" value="1"/>
</dbReference>
<dbReference type="GO" id="GO:0046933">
    <property type="term" value="F:proton-transporting ATP synthase activity, rotational mechanism"/>
    <property type="evidence" value="ECO:0007669"/>
    <property type="project" value="InterPro"/>
</dbReference>
<dbReference type="Proteomes" id="UP000654370">
    <property type="component" value="Unassembled WGS sequence"/>
</dbReference>
<dbReference type="GO" id="GO:0005743">
    <property type="term" value="C:mitochondrial inner membrane"/>
    <property type="evidence" value="ECO:0007669"/>
    <property type="project" value="InterPro"/>
</dbReference>
<dbReference type="PANTHER" id="PTHR12448">
    <property type="entry name" value="ATP SYNTHASE EPSILON CHAIN, MITOCHONDRIAL"/>
    <property type="match status" value="1"/>
</dbReference>
<evidence type="ECO:0000313" key="2">
    <source>
        <dbReference type="EMBL" id="KAG2172845.1"/>
    </source>
</evidence>
<comment type="caution">
    <text evidence="2">The sequence shown here is derived from an EMBL/GenBank/DDBJ whole genome shotgun (WGS) entry which is preliminary data.</text>
</comment>
<protein>
    <recommendedName>
        <fullName evidence="4">Mitochondrial ATP synthase epsilon chain domain-containing protein</fullName>
    </recommendedName>
</protein>
<dbReference type="OrthoDB" id="269124at2759"/>